<keyword evidence="1" id="KW-0472">Membrane</keyword>
<feature type="transmembrane region" description="Helical" evidence="1">
    <location>
        <begin position="51"/>
        <end position="68"/>
    </location>
</feature>
<feature type="transmembrane region" description="Helical" evidence="1">
    <location>
        <begin position="99"/>
        <end position="124"/>
    </location>
</feature>
<dbReference type="RefSeq" id="WP_189462301.1">
    <property type="nucleotide sequence ID" value="NZ_BMYO01000011.1"/>
</dbReference>
<feature type="transmembrane region" description="Helical" evidence="1">
    <location>
        <begin position="190"/>
        <end position="211"/>
    </location>
</feature>
<feature type="transmembrane region" description="Helical" evidence="1">
    <location>
        <begin position="223"/>
        <end position="245"/>
    </location>
</feature>
<protein>
    <recommendedName>
        <fullName evidence="4">DUF4401 domain-containing protein</fullName>
    </recommendedName>
</protein>
<accession>A0ABQ3H6B0</accession>
<feature type="transmembrane region" description="Helical" evidence="1">
    <location>
        <begin position="163"/>
        <end position="184"/>
    </location>
</feature>
<dbReference type="Proteomes" id="UP000604737">
    <property type="component" value="Unassembled WGS sequence"/>
</dbReference>
<evidence type="ECO:0000256" key="1">
    <source>
        <dbReference type="SAM" id="Phobius"/>
    </source>
</evidence>
<organism evidence="2 3">
    <name type="scientific">Jeongeupia chitinilytica</name>
    <dbReference type="NCBI Taxonomy" id="1041641"/>
    <lineage>
        <taxon>Bacteria</taxon>
        <taxon>Pseudomonadati</taxon>
        <taxon>Pseudomonadota</taxon>
        <taxon>Betaproteobacteria</taxon>
        <taxon>Neisseriales</taxon>
        <taxon>Chitinibacteraceae</taxon>
        <taxon>Jeongeupia</taxon>
    </lineage>
</organism>
<evidence type="ECO:0000313" key="3">
    <source>
        <dbReference type="Proteomes" id="UP000604737"/>
    </source>
</evidence>
<evidence type="ECO:0000313" key="2">
    <source>
        <dbReference type="EMBL" id="GHD69146.1"/>
    </source>
</evidence>
<keyword evidence="1" id="KW-1133">Transmembrane helix</keyword>
<evidence type="ECO:0008006" key="4">
    <source>
        <dbReference type="Google" id="ProtNLM"/>
    </source>
</evidence>
<comment type="caution">
    <text evidence="2">The sequence shown here is derived from an EMBL/GenBank/DDBJ whole genome shotgun (WGS) entry which is preliminary data.</text>
</comment>
<feature type="transmembrane region" description="Helical" evidence="1">
    <location>
        <begin position="251"/>
        <end position="269"/>
    </location>
</feature>
<feature type="transmembrane region" description="Helical" evidence="1">
    <location>
        <begin position="136"/>
        <end position="156"/>
    </location>
</feature>
<sequence>MYTDDDLNDAVSAGVLSHETATAFRDHVATRRQTPVADEEQFRLITGFNDIFVVIACVLLLLSVSWIAGSASGVLGAVATAATAWGLAEFFVRQRRMALPAIVLLLAFSGNVFSTGLGLAAPALGGSSVEGMMRHAPSAAVALASLLAGVATWLHWRRFQVPITIACVSAAAVACLIALITSVLPAVDGVMTLLLLVAGIAVFAFAMRWDTSDPARQTRRSDVAFWLHLLAAPLLVHPVFMLLGVTDGDVGMPQAVAVVVLYVGIALVSLCIDRRALMVSALGYVLYAFSALLKQYGVVTLGFATTALFIGSALLMLSAFWQPSRAALIARLPASLQSRLAPVR</sequence>
<keyword evidence="3" id="KW-1185">Reference proteome</keyword>
<name>A0ABQ3H6B0_9NEIS</name>
<feature type="transmembrane region" description="Helical" evidence="1">
    <location>
        <begin position="299"/>
        <end position="321"/>
    </location>
</feature>
<proteinExistence type="predicted"/>
<feature type="transmembrane region" description="Helical" evidence="1">
    <location>
        <begin position="276"/>
        <end position="293"/>
    </location>
</feature>
<reference evidence="3" key="1">
    <citation type="journal article" date="2019" name="Int. J. Syst. Evol. Microbiol.">
        <title>The Global Catalogue of Microorganisms (GCM) 10K type strain sequencing project: providing services to taxonomists for standard genome sequencing and annotation.</title>
        <authorList>
            <consortium name="The Broad Institute Genomics Platform"/>
            <consortium name="The Broad Institute Genome Sequencing Center for Infectious Disease"/>
            <person name="Wu L."/>
            <person name="Ma J."/>
        </authorList>
    </citation>
    <scope>NUCLEOTIDE SEQUENCE [LARGE SCALE GENOMIC DNA]</scope>
    <source>
        <strain evidence="3">KCTC 23701</strain>
    </source>
</reference>
<gene>
    <name evidence="2" type="ORF">GCM10007350_35510</name>
</gene>
<feature type="transmembrane region" description="Helical" evidence="1">
    <location>
        <begin position="74"/>
        <end position="92"/>
    </location>
</feature>
<dbReference type="EMBL" id="BMYO01000011">
    <property type="protein sequence ID" value="GHD69146.1"/>
    <property type="molecule type" value="Genomic_DNA"/>
</dbReference>
<keyword evidence="1" id="KW-0812">Transmembrane</keyword>